<dbReference type="InterPro" id="IPR012340">
    <property type="entry name" value="NA-bd_OB-fold"/>
</dbReference>
<feature type="domain" description="NfeD-like C-terminal" evidence="6">
    <location>
        <begin position="397"/>
        <end position="447"/>
    </location>
</feature>
<dbReference type="PANTHER" id="PTHR33507">
    <property type="entry name" value="INNER MEMBRANE PROTEIN YBBJ"/>
    <property type="match status" value="1"/>
</dbReference>
<evidence type="ECO:0000256" key="3">
    <source>
        <dbReference type="ARBA" id="ARBA00022989"/>
    </source>
</evidence>
<dbReference type="InterPro" id="IPR052165">
    <property type="entry name" value="Membrane_assoc_protease"/>
</dbReference>
<keyword evidence="3 5" id="KW-1133">Transmembrane helix</keyword>
<protein>
    <submittedName>
        <fullName evidence="9">Membrane-bound serine protease (ClpP class)</fullName>
    </submittedName>
</protein>
<dbReference type="SUPFAM" id="SSF52096">
    <property type="entry name" value="ClpP/crotonase"/>
    <property type="match status" value="1"/>
</dbReference>
<dbReference type="FunFam" id="3.90.226.10:FF:000089">
    <property type="entry name" value="Membrane-bound serine protease"/>
    <property type="match status" value="1"/>
</dbReference>
<dbReference type="InterPro" id="IPR056739">
    <property type="entry name" value="NfeD_membrane"/>
</dbReference>
<reference evidence="9 10" key="1">
    <citation type="submission" date="2016-10" db="EMBL/GenBank/DDBJ databases">
        <authorList>
            <person name="de Groot N.N."/>
        </authorList>
    </citation>
    <scope>NUCLEOTIDE SEQUENCE [LARGE SCALE GENOMIC DNA]</scope>
    <source>
        <strain evidence="9 10">CGMCC 1.9109</strain>
    </source>
</reference>
<evidence type="ECO:0000256" key="2">
    <source>
        <dbReference type="ARBA" id="ARBA00022692"/>
    </source>
</evidence>
<evidence type="ECO:0000256" key="5">
    <source>
        <dbReference type="SAM" id="Phobius"/>
    </source>
</evidence>
<evidence type="ECO:0000259" key="7">
    <source>
        <dbReference type="Pfam" id="PF24961"/>
    </source>
</evidence>
<comment type="subcellular location">
    <subcellularLocation>
        <location evidence="1">Membrane</location>
        <topology evidence="1">Multi-pass membrane protein</topology>
    </subcellularLocation>
</comment>
<dbReference type="PANTHER" id="PTHR33507:SF4">
    <property type="entry name" value="NODULATION COMPETITIVENESS PROTEIN NFED"/>
    <property type="match status" value="1"/>
</dbReference>
<dbReference type="Pfam" id="PF01957">
    <property type="entry name" value="NfeD"/>
    <property type="match status" value="1"/>
</dbReference>
<gene>
    <name evidence="9" type="ORF">SAMN04488071_0204</name>
</gene>
<dbReference type="InterPro" id="IPR056738">
    <property type="entry name" value="NfeD1b_N"/>
</dbReference>
<sequence>MHAVGHMCTSVSLKLTPWRRIACLLLGLFFLSLPLRAGDALVIEIDGPIGPAMADHVQRGIEEAAKRDSDVIIIRIDTPGGLVSSTREIIKTILASDRPVVGYVAPSGARAASAGAYILLACHVAVMAPGTNVGSATPVMMGGAPGSPPAGDGAEGAKDHPDMMDKVLNDARAYMRSLAEMRGRPAGPAEKFVSQADNLTASEALERGVIDLVATDMRDMMRKIDGREIKVAEAPLVLATDHLTVETLERTWREEFLAFITNPNIAYLLLMVGVYGLIIEFSNPGLAAPGVAGGVCLIIGLYALQLLPVNYAGLALMALGLALMVAEAFVPTFGALGIGGVASFVIGSIMLIDSDLPEFRLSPVLIGTVSLLTAGLFLFVLTFAVRAWRRPAVSGNDALVGEMAEVLSWRGGTGTVRAHGEVWSARGPENAAPGDKLTVHAIKGLTLDLSSPNPSQAKEADSDD</sequence>
<dbReference type="InterPro" id="IPR029045">
    <property type="entry name" value="ClpP/crotonase-like_dom_sf"/>
</dbReference>
<dbReference type="SUPFAM" id="SSF141322">
    <property type="entry name" value="NfeD domain-like"/>
    <property type="match status" value="1"/>
</dbReference>
<keyword evidence="9" id="KW-0645">Protease</keyword>
<dbReference type="Proteomes" id="UP000183685">
    <property type="component" value="Unassembled WGS sequence"/>
</dbReference>
<organism evidence="9 10">
    <name type="scientific">Kordiimonas lacus</name>
    <dbReference type="NCBI Taxonomy" id="637679"/>
    <lineage>
        <taxon>Bacteria</taxon>
        <taxon>Pseudomonadati</taxon>
        <taxon>Pseudomonadota</taxon>
        <taxon>Alphaproteobacteria</taxon>
        <taxon>Kordiimonadales</taxon>
        <taxon>Kordiimonadaceae</taxon>
        <taxon>Kordiimonas</taxon>
    </lineage>
</organism>
<dbReference type="Pfam" id="PF24961">
    <property type="entry name" value="NfeD_membrane"/>
    <property type="match status" value="1"/>
</dbReference>
<feature type="domain" description="NfeD integral membrane" evidence="7">
    <location>
        <begin position="264"/>
        <end position="381"/>
    </location>
</feature>
<feature type="domain" description="NfeD1b N-terminal" evidence="8">
    <location>
        <begin position="42"/>
        <end position="144"/>
    </location>
</feature>
<dbReference type="GO" id="GO:0016020">
    <property type="term" value="C:membrane"/>
    <property type="evidence" value="ECO:0007669"/>
    <property type="project" value="UniProtKB-SubCell"/>
</dbReference>
<dbReference type="EMBL" id="FNAK01000001">
    <property type="protein sequence ID" value="SDD27170.1"/>
    <property type="molecule type" value="Genomic_DNA"/>
</dbReference>
<dbReference type="Pfam" id="PF25145">
    <property type="entry name" value="NfeD1b_N"/>
    <property type="match status" value="1"/>
</dbReference>
<dbReference type="GO" id="GO:0006508">
    <property type="term" value="P:proteolysis"/>
    <property type="evidence" value="ECO:0007669"/>
    <property type="project" value="UniProtKB-KW"/>
</dbReference>
<proteinExistence type="predicted"/>
<dbReference type="Gene3D" id="2.40.50.140">
    <property type="entry name" value="Nucleic acid-binding proteins"/>
    <property type="match status" value="1"/>
</dbReference>
<dbReference type="GO" id="GO:0008233">
    <property type="term" value="F:peptidase activity"/>
    <property type="evidence" value="ECO:0007669"/>
    <property type="project" value="UniProtKB-KW"/>
</dbReference>
<keyword evidence="2 5" id="KW-0812">Transmembrane</keyword>
<dbReference type="STRING" id="637679.GCA_001550055_00685"/>
<dbReference type="CDD" id="cd07020">
    <property type="entry name" value="Clp_protease_NfeD_1"/>
    <property type="match status" value="1"/>
</dbReference>
<name>A0A1G6TDL5_9PROT</name>
<feature type="transmembrane region" description="Helical" evidence="5">
    <location>
        <begin position="333"/>
        <end position="352"/>
    </location>
</feature>
<dbReference type="AlphaFoldDB" id="A0A1G6TDL5"/>
<evidence type="ECO:0000313" key="9">
    <source>
        <dbReference type="EMBL" id="SDD27170.1"/>
    </source>
</evidence>
<evidence type="ECO:0000313" key="10">
    <source>
        <dbReference type="Proteomes" id="UP000183685"/>
    </source>
</evidence>
<dbReference type="InterPro" id="IPR002810">
    <property type="entry name" value="NfeD-like_C"/>
</dbReference>
<evidence type="ECO:0000256" key="1">
    <source>
        <dbReference type="ARBA" id="ARBA00004141"/>
    </source>
</evidence>
<feature type="transmembrane region" description="Helical" evidence="5">
    <location>
        <begin position="256"/>
        <end position="278"/>
    </location>
</feature>
<feature type="transmembrane region" description="Helical" evidence="5">
    <location>
        <begin position="364"/>
        <end position="385"/>
    </location>
</feature>
<accession>A0A1G6TDL5</accession>
<dbReference type="RefSeq" id="WP_206594998.1">
    <property type="nucleotide sequence ID" value="NZ_FNAK01000001.1"/>
</dbReference>
<evidence type="ECO:0000259" key="8">
    <source>
        <dbReference type="Pfam" id="PF25145"/>
    </source>
</evidence>
<keyword evidence="10" id="KW-1185">Reference proteome</keyword>
<keyword evidence="9" id="KW-0378">Hydrolase</keyword>
<evidence type="ECO:0000256" key="4">
    <source>
        <dbReference type="ARBA" id="ARBA00023136"/>
    </source>
</evidence>
<keyword evidence="4 5" id="KW-0472">Membrane</keyword>
<dbReference type="Gene3D" id="3.90.226.10">
    <property type="entry name" value="2-enoyl-CoA Hydratase, Chain A, domain 1"/>
    <property type="match status" value="1"/>
</dbReference>
<evidence type="ECO:0000259" key="6">
    <source>
        <dbReference type="Pfam" id="PF01957"/>
    </source>
</evidence>